<evidence type="ECO:0000313" key="2">
    <source>
        <dbReference type="Proteomes" id="UP001165122"/>
    </source>
</evidence>
<dbReference type="OrthoDB" id="10523813at2759"/>
<protein>
    <submittedName>
        <fullName evidence="1">Uncharacterized protein</fullName>
    </submittedName>
</protein>
<organism evidence="1 2">
    <name type="scientific">Triparma laevis f. longispina</name>
    <dbReference type="NCBI Taxonomy" id="1714387"/>
    <lineage>
        <taxon>Eukaryota</taxon>
        <taxon>Sar</taxon>
        <taxon>Stramenopiles</taxon>
        <taxon>Ochrophyta</taxon>
        <taxon>Bolidophyceae</taxon>
        <taxon>Parmales</taxon>
        <taxon>Triparmaceae</taxon>
        <taxon>Triparma</taxon>
    </lineage>
</organism>
<keyword evidence="2" id="KW-1185">Reference proteome</keyword>
<dbReference type="AlphaFoldDB" id="A0A9W7A2A1"/>
<accession>A0A9W7A2A1</accession>
<dbReference type="EMBL" id="BRXW01000542">
    <property type="protein sequence ID" value="GMH64401.1"/>
    <property type="molecule type" value="Genomic_DNA"/>
</dbReference>
<comment type="caution">
    <text evidence="1">The sequence shown here is derived from an EMBL/GenBank/DDBJ whole genome shotgun (WGS) entry which is preliminary data.</text>
</comment>
<gene>
    <name evidence="1" type="ORF">TrLO_g8290</name>
</gene>
<sequence>MVWRLLSNKGIVYVALGELAKKEHYLSLTTGMAGYGISLGLEAVGFATFFMNCDPNFDRSLFWRPKSGQQHARDAFNDVKIREKGCKTKDDEHWGWIGFIHPTYLPFDCMTPWVCERLVEKYEDKSVGRPEWMNEENEDTFIKRIAEIYTWKGSHGEEVNKALNKLFGKSGADLEVGLDGQVTFIKSPNSNSTKKNGTPLRIQADEDDAKVTPRAVREDDDDEPLMVEMTTAVASTPRKTWSRRRIEGVELNKWGNII</sequence>
<name>A0A9W7A2A1_9STRA</name>
<reference evidence="2" key="1">
    <citation type="journal article" date="2023" name="Commun. Biol.">
        <title>Genome analysis of Parmales, the sister group of diatoms, reveals the evolutionary specialization of diatoms from phago-mixotrophs to photoautotrophs.</title>
        <authorList>
            <person name="Ban H."/>
            <person name="Sato S."/>
            <person name="Yoshikawa S."/>
            <person name="Yamada K."/>
            <person name="Nakamura Y."/>
            <person name="Ichinomiya M."/>
            <person name="Sato N."/>
            <person name="Blanc-Mathieu R."/>
            <person name="Endo H."/>
            <person name="Kuwata A."/>
            <person name="Ogata H."/>
        </authorList>
    </citation>
    <scope>NUCLEOTIDE SEQUENCE [LARGE SCALE GENOMIC DNA]</scope>
    <source>
        <strain evidence="2">NIES 3700</strain>
    </source>
</reference>
<proteinExistence type="predicted"/>
<dbReference type="Proteomes" id="UP001165122">
    <property type="component" value="Unassembled WGS sequence"/>
</dbReference>
<evidence type="ECO:0000313" key="1">
    <source>
        <dbReference type="EMBL" id="GMH64401.1"/>
    </source>
</evidence>